<evidence type="ECO:0000313" key="9">
    <source>
        <dbReference type="Proteomes" id="UP000029228"/>
    </source>
</evidence>
<organism evidence="8 9">
    <name type="scientific">Vibrio maritimus</name>
    <dbReference type="NCBI Taxonomy" id="990268"/>
    <lineage>
        <taxon>Bacteria</taxon>
        <taxon>Pseudomonadati</taxon>
        <taxon>Pseudomonadota</taxon>
        <taxon>Gammaproteobacteria</taxon>
        <taxon>Vibrionales</taxon>
        <taxon>Vibrionaceae</taxon>
        <taxon>Vibrio</taxon>
    </lineage>
</organism>
<dbReference type="AlphaFoldDB" id="A0A090S208"/>
<dbReference type="PANTHER" id="PTHR42802:SF1">
    <property type="entry name" value="L-ORNITHINE N(5)-MONOOXYGENASE"/>
    <property type="match status" value="1"/>
</dbReference>
<evidence type="ECO:0000256" key="1">
    <source>
        <dbReference type="ARBA" id="ARBA00001974"/>
    </source>
</evidence>
<comment type="similarity">
    <text evidence="3">Belongs to the lysine N(6)-hydroxylase/L-ornithine N(5)-oxygenase family.</text>
</comment>
<dbReference type="STRING" id="990268.JCM19235_3496"/>
<evidence type="ECO:0000256" key="3">
    <source>
        <dbReference type="ARBA" id="ARBA00007588"/>
    </source>
</evidence>
<dbReference type="Pfam" id="PF13434">
    <property type="entry name" value="Lys_Orn_oxgnase"/>
    <property type="match status" value="1"/>
</dbReference>
<dbReference type="EMBL" id="BBMR01000006">
    <property type="protein sequence ID" value="GAL20494.1"/>
    <property type="molecule type" value="Genomic_DNA"/>
</dbReference>
<keyword evidence="4" id="KW-0285">Flavoprotein</keyword>
<evidence type="ECO:0000256" key="5">
    <source>
        <dbReference type="ARBA" id="ARBA00022827"/>
    </source>
</evidence>
<protein>
    <submittedName>
        <fullName evidence="8">L-lysine 6-monooxygenase [NADPH] aerobactin biosynthesis protein IucD</fullName>
        <ecNumber evidence="8">1.14.13.59</ecNumber>
    </submittedName>
</protein>
<dbReference type="SUPFAM" id="SSF51905">
    <property type="entry name" value="FAD/NAD(P)-binding domain"/>
    <property type="match status" value="1"/>
</dbReference>
<dbReference type="Gene3D" id="3.50.50.60">
    <property type="entry name" value="FAD/NAD(P)-binding domain"/>
    <property type="match status" value="1"/>
</dbReference>
<dbReference type="GO" id="GO:0047091">
    <property type="term" value="F:L-lysine 6-monooxygenase (NADPH) activity"/>
    <property type="evidence" value="ECO:0007669"/>
    <property type="project" value="UniProtKB-EC"/>
</dbReference>
<comment type="caution">
    <text evidence="8">The sequence shown here is derived from an EMBL/GenBank/DDBJ whole genome shotgun (WGS) entry which is preliminary data.</text>
</comment>
<evidence type="ECO:0000256" key="6">
    <source>
        <dbReference type="ARBA" id="ARBA00022857"/>
    </source>
</evidence>
<dbReference type="InterPro" id="IPR025700">
    <property type="entry name" value="Lys/Orn_oxygenase"/>
</dbReference>
<sequence length="296" mass="33175">MKTIDYDLVGVGIGPFNLSIAALAAPKSELSTQFLERKPEFAWHPGLLLNHAKMQTSFLKDLVTAVDPTSPYSFLNYLVQKQKFYPFTARGDFMISRLEFSDYMAWVAKQLPNTQFDAGVSDVRFEGDHFVIQSNGETLTSKHLVVGTGTQPVVPDCAKGKLTDNCFHAHEMMQRKPDLRGKRVVIVGGGQTGADIFQHIFAGDFGKPRQLDWVSRRANLEGLDESCFSDQFFMPDYVNQFYHLDKAQQAREVSRQKLTSDGITDDCLSTFIRPCIMTSMCCKTLSGGAFNLIRNS</sequence>
<dbReference type="InterPro" id="IPR036188">
    <property type="entry name" value="FAD/NAD-bd_sf"/>
</dbReference>
<proteinExistence type="inferred from homology"/>
<accession>A0A090S208</accession>
<evidence type="ECO:0000313" key="8">
    <source>
        <dbReference type="EMBL" id="GAL20494.1"/>
    </source>
</evidence>
<evidence type="ECO:0000256" key="4">
    <source>
        <dbReference type="ARBA" id="ARBA00022630"/>
    </source>
</evidence>
<comment type="pathway">
    <text evidence="2">Siderophore biosynthesis.</text>
</comment>
<evidence type="ECO:0000256" key="7">
    <source>
        <dbReference type="ARBA" id="ARBA00023002"/>
    </source>
</evidence>
<keyword evidence="8" id="KW-0503">Monooxygenase</keyword>
<name>A0A090S208_9VIBR</name>
<reference evidence="8 9" key="1">
    <citation type="submission" date="2014-09" db="EMBL/GenBank/DDBJ databases">
        <title>Vibrio maritimus JCM 19235. (C45) whole genome shotgun sequence.</title>
        <authorList>
            <person name="Sawabe T."/>
            <person name="Meirelles P."/>
            <person name="Nakanishi M."/>
            <person name="Sayaka M."/>
            <person name="Hattori M."/>
            <person name="Ohkuma M."/>
        </authorList>
    </citation>
    <scope>NUCLEOTIDE SEQUENCE [LARGE SCALE GENOMIC DNA]</scope>
    <source>
        <strain evidence="9">JCM19235</strain>
    </source>
</reference>
<keyword evidence="7 8" id="KW-0560">Oxidoreductase</keyword>
<keyword evidence="6" id="KW-0521">NADP</keyword>
<dbReference type="Proteomes" id="UP000029228">
    <property type="component" value="Unassembled WGS sequence"/>
</dbReference>
<keyword evidence="5" id="KW-0274">FAD</keyword>
<comment type="cofactor">
    <cofactor evidence="1">
        <name>FAD</name>
        <dbReference type="ChEBI" id="CHEBI:57692"/>
    </cofactor>
</comment>
<dbReference type="EC" id="1.14.13.59" evidence="8"/>
<evidence type="ECO:0000256" key="2">
    <source>
        <dbReference type="ARBA" id="ARBA00004924"/>
    </source>
</evidence>
<gene>
    <name evidence="8" type="ORF">JCM19235_3496</name>
</gene>
<keyword evidence="9" id="KW-1185">Reference proteome</keyword>
<dbReference type="PRINTS" id="PR00368">
    <property type="entry name" value="FADPNR"/>
</dbReference>
<dbReference type="PANTHER" id="PTHR42802">
    <property type="entry name" value="MONOOXYGENASE"/>
    <property type="match status" value="1"/>
</dbReference>